<sequence length="247" mass="28099">MEYLSFTRPSVAAVGALAALYGTYLFGLVVYRLYFSPLADFPGPKLAAISKWYEFYYDVVLRGQFTFQIQRMHKKYGPIVRINPFELHIEDSSFWDELYTGNKEYERYSWMSGRFGANTTTSSTVKSDLHSIRRAPLNPMFSKRSITKFEPIVHEKVELLSSGIATYEGSGRVLSLNNAFNAFAGDVIASYCFGFSYNQLESPGFHDTFHSAYEAMRKFAHFGLQFPMVFISKAPVENGGAQYIQDV</sequence>
<feature type="transmembrane region" description="Helical" evidence="8">
    <location>
        <begin position="12"/>
        <end position="35"/>
    </location>
</feature>
<dbReference type="GO" id="GO:0016705">
    <property type="term" value="F:oxidoreductase activity, acting on paired donors, with incorporation or reduction of molecular oxygen"/>
    <property type="evidence" value="ECO:0007669"/>
    <property type="project" value="InterPro"/>
</dbReference>
<accession>M7SH82</accession>
<keyword evidence="5" id="KW-0560">Oxidoreductase</keyword>
<dbReference type="OrthoDB" id="3945418at2759"/>
<keyword evidence="8" id="KW-1133">Transmembrane helix</keyword>
<evidence type="ECO:0000256" key="4">
    <source>
        <dbReference type="ARBA" id="ARBA00022723"/>
    </source>
</evidence>
<evidence type="ECO:0000313" key="10">
    <source>
        <dbReference type="Proteomes" id="UP000012174"/>
    </source>
</evidence>
<evidence type="ECO:0000256" key="7">
    <source>
        <dbReference type="ARBA" id="ARBA00023033"/>
    </source>
</evidence>
<evidence type="ECO:0000313" key="9">
    <source>
        <dbReference type="EMBL" id="EMR65634.1"/>
    </source>
</evidence>
<dbReference type="PANTHER" id="PTHR24305:SF157">
    <property type="entry name" value="N-ACETYLTRYPTOPHAN 6-HYDROXYLASE IVOC-RELATED"/>
    <property type="match status" value="1"/>
</dbReference>
<organism evidence="9 10">
    <name type="scientific">Eutypa lata (strain UCR-EL1)</name>
    <name type="common">Grapevine dieback disease fungus</name>
    <name type="synonym">Eutypa armeniacae</name>
    <dbReference type="NCBI Taxonomy" id="1287681"/>
    <lineage>
        <taxon>Eukaryota</taxon>
        <taxon>Fungi</taxon>
        <taxon>Dikarya</taxon>
        <taxon>Ascomycota</taxon>
        <taxon>Pezizomycotina</taxon>
        <taxon>Sordariomycetes</taxon>
        <taxon>Xylariomycetidae</taxon>
        <taxon>Xylariales</taxon>
        <taxon>Diatrypaceae</taxon>
        <taxon>Eutypa</taxon>
    </lineage>
</organism>
<dbReference type="GO" id="GO:0004497">
    <property type="term" value="F:monooxygenase activity"/>
    <property type="evidence" value="ECO:0007669"/>
    <property type="project" value="UniProtKB-KW"/>
</dbReference>
<dbReference type="InterPro" id="IPR050121">
    <property type="entry name" value="Cytochrome_P450_monoxygenase"/>
</dbReference>
<dbReference type="OMA" id="HEFHRAR"/>
<keyword evidence="3" id="KW-0349">Heme</keyword>
<dbReference type="Proteomes" id="UP000012174">
    <property type="component" value="Unassembled WGS sequence"/>
</dbReference>
<dbReference type="EMBL" id="KB706815">
    <property type="protein sequence ID" value="EMR65634.1"/>
    <property type="molecule type" value="Genomic_DNA"/>
</dbReference>
<dbReference type="GO" id="GO:0005506">
    <property type="term" value="F:iron ion binding"/>
    <property type="evidence" value="ECO:0007669"/>
    <property type="project" value="InterPro"/>
</dbReference>
<evidence type="ECO:0000256" key="3">
    <source>
        <dbReference type="ARBA" id="ARBA00022617"/>
    </source>
</evidence>
<dbReference type="InterPro" id="IPR001128">
    <property type="entry name" value="Cyt_P450"/>
</dbReference>
<keyword evidence="8" id="KW-0472">Membrane</keyword>
<gene>
    <name evidence="9" type="ORF">UCREL1_7385</name>
</gene>
<keyword evidence="10" id="KW-1185">Reference proteome</keyword>
<dbReference type="STRING" id="1287681.M7SH82"/>
<protein>
    <submittedName>
        <fullName evidence="9">Putative cytochrome p450 family protein</fullName>
    </submittedName>
</protein>
<dbReference type="AlphaFoldDB" id="M7SH82"/>
<dbReference type="GO" id="GO:0020037">
    <property type="term" value="F:heme binding"/>
    <property type="evidence" value="ECO:0007669"/>
    <property type="project" value="InterPro"/>
</dbReference>
<comment type="similarity">
    <text evidence="2">Belongs to the cytochrome P450 family.</text>
</comment>
<evidence type="ECO:0000256" key="5">
    <source>
        <dbReference type="ARBA" id="ARBA00023002"/>
    </source>
</evidence>
<comment type="cofactor">
    <cofactor evidence="1">
        <name>heme</name>
        <dbReference type="ChEBI" id="CHEBI:30413"/>
    </cofactor>
</comment>
<dbReference type="InterPro" id="IPR036396">
    <property type="entry name" value="Cyt_P450_sf"/>
</dbReference>
<proteinExistence type="inferred from homology"/>
<dbReference type="SUPFAM" id="SSF48264">
    <property type="entry name" value="Cytochrome P450"/>
    <property type="match status" value="1"/>
</dbReference>
<keyword evidence="6" id="KW-0408">Iron</keyword>
<evidence type="ECO:0000256" key="1">
    <source>
        <dbReference type="ARBA" id="ARBA00001971"/>
    </source>
</evidence>
<evidence type="ECO:0000256" key="2">
    <source>
        <dbReference type="ARBA" id="ARBA00010617"/>
    </source>
</evidence>
<keyword evidence="8" id="KW-0812">Transmembrane</keyword>
<evidence type="ECO:0000256" key="8">
    <source>
        <dbReference type="SAM" id="Phobius"/>
    </source>
</evidence>
<name>M7SH82_EUTLA</name>
<dbReference type="HOGENOM" id="CLU_001570_14_4_1"/>
<keyword evidence="4" id="KW-0479">Metal-binding</keyword>
<evidence type="ECO:0000256" key="6">
    <source>
        <dbReference type="ARBA" id="ARBA00023004"/>
    </source>
</evidence>
<dbReference type="Gene3D" id="1.10.630.10">
    <property type="entry name" value="Cytochrome P450"/>
    <property type="match status" value="1"/>
</dbReference>
<dbReference type="Pfam" id="PF00067">
    <property type="entry name" value="p450"/>
    <property type="match status" value="1"/>
</dbReference>
<keyword evidence="7" id="KW-0503">Monooxygenase</keyword>
<dbReference type="KEGG" id="ela:UCREL1_7385"/>
<dbReference type="eggNOG" id="KOG0159">
    <property type="taxonomic scope" value="Eukaryota"/>
</dbReference>
<dbReference type="PANTHER" id="PTHR24305">
    <property type="entry name" value="CYTOCHROME P450"/>
    <property type="match status" value="1"/>
</dbReference>
<reference evidence="10" key="1">
    <citation type="journal article" date="2013" name="Genome Announc.">
        <title>Draft genome sequence of the grapevine dieback fungus Eutypa lata UCR-EL1.</title>
        <authorList>
            <person name="Blanco-Ulate B."/>
            <person name="Rolshausen P.E."/>
            <person name="Cantu D."/>
        </authorList>
    </citation>
    <scope>NUCLEOTIDE SEQUENCE [LARGE SCALE GENOMIC DNA]</scope>
    <source>
        <strain evidence="10">UCR-EL1</strain>
    </source>
</reference>